<dbReference type="InterPro" id="IPR011059">
    <property type="entry name" value="Metal-dep_hydrolase_composite"/>
</dbReference>
<dbReference type="SUPFAM" id="SSF51338">
    <property type="entry name" value="Composite domain of metallo-dependent hydrolases"/>
    <property type="match status" value="2"/>
</dbReference>
<sequence length="457" mass="50934">MMRKLILKNIRHAITFNDREEVFENVDILIEGPKITSIATCLEVPAETEIIDCTGLVALPGFVNTHHHLYQTLFRGIKEVQEKPLFPWLIGLYEFWKNITPDAVYYGGLVGFSELLRTGCTLTSDHHYVFPKNQPDTLIDEQIRAAQEIGIRFTATRGSMSLGRDHGGLPPMSVVQAESKILEDSDRLISKYHDTNDFAMTRIALAPCSPFSVTKELMLETKNLARKRGVMLHTHLAETIDEERFCIEKYGRRPFELMEELEWVGPDVWYAHGIHFSNSEIDRLNGTGIAHCPSSNMKLNSGICRTSEILKKGGHISIAVDGSASNDGSNMWEEVRRAYLLNHLKYGADGLNAYEILKIATRGGADILGRPDTGRLDVGKAADIILFDLNKVEYAGCHDPLVSLVCLGNSSFTKMTIVNGKLVSKDGNLISMNADEIGKTAHKIAKNIVSNERLHKG</sequence>
<dbReference type="InterPro" id="IPR006680">
    <property type="entry name" value="Amidohydro-rel"/>
</dbReference>
<reference evidence="5" key="1">
    <citation type="submission" date="2020-06" db="EMBL/GenBank/DDBJ databases">
        <title>Genomic insights into acetone-butanol-ethanol (ABE) fermentation by sequencing solventogenic clostridia strains.</title>
        <authorList>
            <person name="Brown S."/>
        </authorList>
    </citation>
    <scope>NUCLEOTIDE SEQUENCE</scope>
    <source>
        <strain evidence="5">DJ123</strain>
    </source>
</reference>
<name>A0AAE5H6E0_CLOBE</name>
<dbReference type="SUPFAM" id="SSF51556">
    <property type="entry name" value="Metallo-dependent hydrolases"/>
    <property type="match status" value="1"/>
</dbReference>
<dbReference type="GO" id="GO:0016814">
    <property type="term" value="F:hydrolase activity, acting on carbon-nitrogen (but not peptide) bonds, in cyclic amidines"/>
    <property type="evidence" value="ECO:0007669"/>
    <property type="project" value="UniProtKB-ARBA"/>
</dbReference>
<evidence type="ECO:0000313" key="5">
    <source>
        <dbReference type="EMBL" id="NSB15388.1"/>
    </source>
</evidence>
<dbReference type="NCBIfam" id="NF006055">
    <property type="entry name" value="PRK08203.1"/>
    <property type="match status" value="1"/>
</dbReference>
<dbReference type="PANTHER" id="PTHR43794">
    <property type="entry name" value="AMINOHYDROLASE SSNA-RELATED"/>
    <property type="match status" value="1"/>
</dbReference>
<organism evidence="5 6">
    <name type="scientific">Clostridium beijerinckii</name>
    <name type="common">Clostridium MP</name>
    <dbReference type="NCBI Taxonomy" id="1520"/>
    <lineage>
        <taxon>Bacteria</taxon>
        <taxon>Bacillati</taxon>
        <taxon>Bacillota</taxon>
        <taxon>Clostridia</taxon>
        <taxon>Eubacteriales</taxon>
        <taxon>Clostridiaceae</taxon>
        <taxon>Clostridium</taxon>
    </lineage>
</organism>
<evidence type="ECO:0000313" key="6">
    <source>
        <dbReference type="Proteomes" id="UP000822184"/>
    </source>
</evidence>
<keyword evidence="2 5" id="KW-0378">Hydrolase</keyword>
<dbReference type="EMBL" id="JABTDW010000001">
    <property type="protein sequence ID" value="NSB15388.1"/>
    <property type="molecule type" value="Genomic_DNA"/>
</dbReference>
<dbReference type="CDD" id="cd01298">
    <property type="entry name" value="ATZ_TRZ_like"/>
    <property type="match status" value="1"/>
</dbReference>
<dbReference type="AlphaFoldDB" id="A0AAE5H6E0"/>
<dbReference type="Gene3D" id="2.30.40.10">
    <property type="entry name" value="Urease, subunit C, domain 1"/>
    <property type="match status" value="1"/>
</dbReference>
<dbReference type="Proteomes" id="UP000822184">
    <property type="component" value="Unassembled WGS sequence"/>
</dbReference>
<evidence type="ECO:0000256" key="3">
    <source>
        <dbReference type="ARBA" id="ARBA00022833"/>
    </source>
</evidence>
<gene>
    <name evidence="5" type="ORF">BCD95_003647</name>
</gene>
<proteinExistence type="predicted"/>
<accession>A0AAE5H6E0</accession>
<keyword evidence="1" id="KW-0479">Metal-binding</keyword>
<keyword evidence="3" id="KW-0862">Zinc</keyword>
<comment type="caution">
    <text evidence="5">The sequence shown here is derived from an EMBL/GenBank/DDBJ whole genome shotgun (WGS) entry which is preliminary data.</text>
</comment>
<dbReference type="GO" id="GO:0046872">
    <property type="term" value="F:metal ion binding"/>
    <property type="evidence" value="ECO:0007669"/>
    <property type="project" value="UniProtKB-KW"/>
</dbReference>
<evidence type="ECO:0000256" key="1">
    <source>
        <dbReference type="ARBA" id="ARBA00022723"/>
    </source>
</evidence>
<dbReference type="InterPro" id="IPR032466">
    <property type="entry name" value="Metal_Hydrolase"/>
</dbReference>
<dbReference type="FunFam" id="3.20.20.140:FF:000014">
    <property type="entry name" value="5-methylthioadenosine/S-adenosylhomocysteine deaminase"/>
    <property type="match status" value="1"/>
</dbReference>
<dbReference type="Gene3D" id="3.20.20.140">
    <property type="entry name" value="Metal-dependent hydrolases"/>
    <property type="match status" value="1"/>
</dbReference>
<evidence type="ECO:0000259" key="4">
    <source>
        <dbReference type="Pfam" id="PF01979"/>
    </source>
</evidence>
<feature type="domain" description="Amidohydrolase-related" evidence="4">
    <location>
        <begin position="58"/>
        <end position="423"/>
    </location>
</feature>
<protein>
    <submittedName>
        <fullName evidence="5">Cytosine/adenosine deaminase-related metal-dependent hydrolase</fullName>
    </submittedName>
</protein>
<dbReference type="Pfam" id="PF01979">
    <property type="entry name" value="Amidohydro_1"/>
    <property type="match status" value="1"/>
</dbReference>
<dbReference type="PANTHER" id="PTHR43794:SF11">
    <property type="entry name" value="AMIDOHYDROLASE-RELATED DOMAIN-CONTAINING PROTEIN"/>
    <property type="match status" value="1"/>
</dbReference>
<dbReference type="GO" id="GO:0019239">
    <property type="term" value="F:deaminase activity"/>
    <property type="evidence" value="ECO:0007669"/>
    <property type="project" value="UniProtKB-ARBA"/>
</dbReference>
<evidence type="ECO:0000256" key="2">
    <source>
        <dbReference type="ARBA" id="ARBA00022801"/>
    </source>
</evidence>
<dbReference type="InterPro" id="IPR050287">
    <property type="entry name" value="MTA/SAH_deaminase"/>
</dbReference>